<dbReference type="InterPro" id="IPR012990">
    <property type="entry name" value="Beta-sandwich_Sec23_24"/>
</dbReference>
<dbReference type="EMBL" id="CAJZBQ010000058">
    <property type="protein sequence ID" value="CAG9334409.1"/>
    <property type="molecule type" value="Genomic_DNA"/>
</dbReference>
<accession>A0AAU9K9Q7</accession>
<reference evidence="8" key="1">
    <citation type="submission" date="2021-09" db="EMBL/GenBank/DDBJ databases">
        <authorList>
            <consortium name="AG Swart"/>
            <person name="Singh M."/>
            <person name="Singh A."/>
            <person name="Seah K."/>
            <person name="Emmerich C."/>
        </authorList>
    </citation>
    <scope>NUCLEOTIDE SEQUENCE</scope>
    <source>
        <strain evidence="8">ATCC30299</strain>
    </source>
</reference>
<feature type="domain" description="Sec23/Sec24 trunk" evidence="5">
    <location>
        <begin position="153"/>
        <end position="291"/>
    </location>
</feature>
<proteinExistence type="inferred from homology"/>
<dbReference type="InterPro" id="IPR050550">
    <property type="entry name" value="SEC23_SEC24_subfamily"/>
</dbReference>
<evidence type="ECO:0000259" key="4">
    <source>
        <dbReference type="Pfam" id="PF04810"/>
    </source>
</evidence>
<dbReference type="SUPFAM" id="SSF81811">
    <property type="entry name" value="Helical domain of Sec23/24"/>
    <property type="match status" value="1"/>
</dbReference>
<name>A0AAU9K9Q7_9CILI</name>
<evidence type="ECO:0000313" key="9">
    <source>
        <dbReference type="Proteomes" id="UP001162131"/>
    </source>
</evidence>
<dbReference type="Pfam" id="PF08033">
    <property type="entry name" value="Sec23_BS"/>
    <property type="match status" value="1"/>
</dbReference>
<dbReference type="SUPFAM" id="SSF82919">
    <property type="entry name" value="Zn-finger domain of Sec23/24"/>
    <property type="match status" value="1"/>
</dbReference>
<evidence type="ECO:0000313" key="8">
    <source>
        <dbReference type="EMBL" id="CAG9334409.1"/>
    </source>
</evidence>
<gene>
    <name evidence="8" type="ORF">BSTOLATCC_MIC61027</name>
</gene>
<dbReference type="InterPro" id="IPR006900">
    <property type="entry name" value="Sec23/24_helical_dom"/>
</dbReference>
<dbReference type="GO" id="GO:0030127">
    <property type="term" value="C:COPII vesicle coat"/>
    <property type="evidence" value="ECO:0007669"/>
    <property type="project" value="InterPro"/>
</dbReference>
<dbReference type="Gene3D" id="3.40.50.410">
    <property type="entry name" value="von Willebrand factor, type A domain"/>
    <property type="match status" value="1"/>
</dbReference>
<keyword evidence="2" id="KW-0813">Transport</keyword>
<keyword evidence="9" id="KW-1185">Reference proteome</keyword>
<dbReference type="Gene3D" id="3.40.20.10">
    <property type="entry name" value="Severin"/>
    <property type="match status" value="1"/>
</dbReference>
<dbReference type="Pfam" id="PF04810">
    <property type="entry name" value="zf-Sec23_Sec24"/>
    <property type="match status" value="1"/>
</dbReference>
<comment type="caution">
    <text evidence="8">The sequence shown here is derived from an EMBL/GenBank/DDBJ whole genome shotgun (WGS) entry which is preliminary data.</text>
</comment>
<dbReference type="PANTHER" id="PTHR13803">
    <property type="entry name" value="SEC24-RELATED PROTEIN"/>
    <property type="match status" value="1"/>
</dbReference>
<dbReference type="InterPro" id="IPR036175">
    <property type="entry name" value="Sec23/24_helical_dom_sf"/>
</dbReference>
<dbReference type="SUPFAM" id="SSF82754">
    <property type="entry name" value="C-terminal, gelsolin-like domain of Sec23/24"/>
    <property type="match status" value="1"/>
</dbReference>
<feature type="domain" description="Sec23/Sec24 beta-sandwich" evidence="7">
    <location>
        <begin position="369"/>
        <end position="447"/>
    </location>
</feature>
<dbReference type="InterPro" id="IPR036180">
    <property type="entry name" value="Gelsolin-like_dom_sf"/>
</dbReference>
<dbReference type="SUPFAM" id="SSF53300">
    <property type="entry name" value="vWA-like"/>
    <property type="match status" value="1"/>
</dbReference>
<feature type="domain" description="Sec23/Sec24 helical" evidence="6">
    <location>
        <begin position="463"/>
        <end position="561"/>
    </location>
</feature>
<dbReference type="GO" id="GO:0070971">
    <property type="term" value="C:endoplasmic reticulum exit site"/>
    <property type="evidence" value="ECO:0007669"/>
    <property type="project" value="TreeGrafter"/>
</dbReference>
<dbReference type="GO" id="GO:0090110">
    <property type="term" value="P:COPII-coated vesicle cargo loading"/>
    <property type="evidence" value="ECO:0007669"/>
    <property type="project" value="TreeGrafter"/>
</dbReference>
<dbReference type="SUPFAM" id="SSF81995">
    <property type="entry name" value="beta-sandwich domain of Sec23/24"/>
    <property type="match status" value="1"/>
</dbReference>
<dbReference type="GO" id="GO:0008270">
    <property type="term" value="F:zinc ion binding"/>
    <property type="evidence" value="ECO:0007669"/>
    <property type="project" value="InterPro"/>
</dbReference>
<dbReference type="Proteomes" id="UP001162131">
    <property type="component" value="Unassembled WGS sequence"/>
</dbReference>
<dbReference type="InterPro" id="IPR006895">
    <property type="entry name" value="Znf_Sec23_Sec24"/>
</dbReference>
<dbReference type="InterPro" id="IPR029006">
    <property type="entry name" value="ADF-H/Gelsolin-like_dom_sf"/>
</dbReference>
<dbReference type="Gene3D" id="2.60.40.1670">
    <property type="entry name" value="beta-sandwich domain of Sec23/24"/>
    <property type="match status" value="1"/>
</dbReference>
<dbReference type="GO" id="GO:0000149">
    <property type="term" value="F:SNARE binding"/>
    <property type="evidence" value="ECO:0007669"/>
    <property type="project" value="TreeGrafter"/>
</dbReference>
<dbReference type="Gene3D" id="2.30.30.380">
    <property type="entry name" value="Zn-finger domain of Sec23/24"/>
    <property type="match status" value="1"/>
</dbReference>
<sequence>MRTESRSLPRPNDFKNLGLFISDGSLPPSVDSLYTVNENKVSSPRIMRFTSTMCASKKSLQKSLGIPLALIYQPLAEQQPNDSKIPLIEREPYRCAKCLAYLSPFMCFEYDYWLCGVCKTKQRLPSEYINSIPEKSLGTYEYCLSGNSINDENPVFFFCLERTKESFENGMFQHVLLSIKCLLDYMQFPDKTSIGILVFHSAVYYYKKGTNNYTEIVVNDWEDLFMPEPLSLLTFNLLSQKSEIFSLIDFILSSSPLEEESSKMIPIDILLKILQNSYFKNSGGRMILSICNKMSINPSINFEIIANDYIMKSVCIDIYLVESEVSNVKSFCDLCEATGGDFYFYPHYDKNVATILYYKLARSLLRNQGFQASIQIFYSKGLKIKKIIGKWRKQISNAELKISAIDCDKTFVIFFTQNETLTHTEYIQCVLTYNDRSGQRIMRVSNSLIVPTKSVYYALLNSDTDACIHVWLKKYSLKALEKTSNKIIDCFTNLLVKAINLHRTFYKSKDVPGMLLPNKLKYLPLFINSAMKLPPFTYTFRNISANLLLAWAHNIKGLSVIQTRFMIYPSCANISDFGDFDFKSPRSIDSLSTTSVILFFNGEIILIFIGSNVEPFIIQNLFGIGLEELKENADTWELAPLETPESRKLHNIISLIQAGNMNRDIPITLFFEGASNDWLLRSMLTEDRIGQIPDYQEYIDYLNTPSNLPNPIFK</sequence>
<dbReference type="Gene3D" id="1.20.120.730">
    <property type="entry name" value="Sec23/Sec24 helical domain"/>
    <property type="match status" value="1"/>
</dbReference>
<dbReference type="InterPro" id="IPR006896">
    <property type="entry name" value="Sec23/24_trunk_dom"/>
</dbReference>
<evidence type="ECO:0000259" key="6">
    <source>
        <dbReference type="Pfam" id="PF04815"/>
    </source>
</evidence>
<dbReference type="InterPro" id="IPR036465">
    <property type="entry name" value="vWFA_dom_sf"/>
</dbReference>
<organism evidence="8 9">
    <name type="scientific">Blepharisma stoltei</name>
    <dbReference type="NCBI Taxonomy" id="1481888"/>
    <lineage>
        <taxon>Eukaryota</taxon>
        <taxon>Sar</taxon>
        <taxon>Alveolata</taxon>
        <taxon>Ciliophora</taxon>
        <taxon>Postciliodesmatophora</taxon>
        <taxon>Heterotrichea</taxon>
        <taxon>Heterotrichida</taxon>
        <taxon>Blepharismidae</taxon>
        <taxon>Blepharisma</taxon>
    </lineage>
</organism>
<evidence type="ECO:0000259" key="5">
    <source>
        <dbReference type="Pfam" id="PF04811"/>
    </source>
</evidence>
<evidence type="ECO:0000256" key="2">
    <source>
        <dbReference type="ARBA" id="ARBA00022448"/>
    </source>
</evidence>
<dbReference type="Pfam" id="PF04815">
    <property type="entry name" value="Sec23_helical"/>
    <property type="match status" value="1"/>
</dbReference>
<evidence type="ECO:0000256" key="1">
    <source>
        <dbReference type="ARBA" id="ARBA00008334"/>
    </source>
</evidence>
<feature type="domain" description="Zinc finger Sec23/Sec24-type" evidence="4">
    <location>
        <begin position="92"/>
        <end position="128"/>
    </location>
</feature>
<keyword evidence="3" id="KW-0653">Protein transport</keyword>
<protein>
    <submittedName>
        <fullName evidence="8">Uncharacterized protein</fullName>
    </submittedName>
</protein>
<evidence type="ECO:0000256" key="3">
    <source>
        <dbReference type="ARBA" id="ARBA00022927"/>
    </source>
</evidence>
<dbReference type="GO" id="GO:0006886">
    <property type="term" value="P:intracellular protein transport"/>
    <property type="evidence" value="ECO:0007669"/>
    <property type="project" value="InterPro"/>
</dbReference>
<dbReference type="Pfam" id="PF04811">
    <property type="entry name" value="Sec23_trunk"/>
    <property type="match status" value="1"/>
</dbReference>
<evidence type="ECO:0000259" key="7">
    <source>
        <dbReference type="Pfam" id="PF08033"/>
    </source>
</evidence>
<comment type="similarity">
    <text evidence="1">Belongs to the SEC23/SEC24 family. SEC24 subfamily.</text>
</comment>
<dbReference type="AlphaFoldDB" id="A0AAU9K9Q7"/>
<dbReference type="InterPro" id="IPR036174">
    <property type="entry name" value="Znf_Sec23_Sec24_sf"/>
</dbReference>
<dbReference type="PANTHER" id="PTHR13803:SF4">
    <property type="entry name" value="SECRETORY 24CD, ISOFORM C"/>
    <property type="match status" value="1"/>
</dbReference>